<dbReference type="NCBIfam" id="NF004751">
    <property type="entry name" value="PRK06080.1-3"/>
    <property type="match status" value="1"/>
</dbReference>
<dbReference type="NCBIfam" id="TIGR00751">
    <property type="entry name" value="menA"/>
    <property type="match status" value="1"/>
</dbReference>
<dbReference type="InterPro" id="IPR026046">
    <property type="entry name" value="UBIAD1"/>
</dbReference>
<dbReference type="EC" id="2.5.1.74" evidence="8 9"/>
<keyword evidence="7 8" id="KW-0472">Membrane</keyword>
<keyword evidence="4 8" id="KW-0808">Transferase</keyword>
<feature type="transmembrane region" description="Helical" evidence="8">
    <location>
        <begin position="309"/>
        <end position="332"/>
    </location>
</feature>
<dbReference type="Gene3D" id="1.10.357.140">
    <property type="entry name" value="UbiA prenyltransferase"/>
    <property type="match status" value="1"/>
</dbReference>
<dbReference type="HAMAP" id="MF_01937">
    <property type="entry name" value="MenA_1"/>
    <property type="match status" value="1"/>
</dbReference>
<feature type="compositionally biased region" description="Low complexity" evidence="10">
    <location>
        <begin position="24"/>
        <end position="41"/>
    </location>
</feature>
<comment type="catalytic activity">
    <reaction evidence="8">
        <text>an all-trans-polyprenyl diphosphate + 1,4-dihydroxy-2-naphthoate + H(+) = a 2-demethylmenaquinol + CO2 + diphosphate</text>
        <dbReference type="Rhea" id="RHEA:26478"/>
        <dbReference type="Rhea" id="RHEA-COMP:9563"/>
        <dbReference type="Rhea" id="RHEA-COMP:9564"/>
        <dbReference type="ChEBI" id="CHEBI:11173"/>
        <dbReference type="ChEBI" id="CHEBI:15378"/>
        <dbReference type="ChEBI" id="CHEBI:16526"/>
        <dbReference type="ChEBI" id="CHEBI:33019"/>
        <dbReference type="ChEBI" id="CHEBI:55437"/>
        <dbReference type="ChEBI" id="CHEBI:58914"/>
        <dbReference type="EC" id="2.5.1.74"/>
    </reaction>
</comment>
<sequence>MAQSRKRPPSRGARPAGKPSVSKGPANRGRPGRPAARVAPPRKATVADWVAASRWRTLPLSIAPVAAGTGAAVVADGGVFHEYRIPLCLAVALFLQLGVNYANDYSDGIRGTDDYRVGPARLTASGAAKPRTVLTVALAFLALAAVAGLALVVLSQQWWLLAVGAAAIAAAWFYTGGKRPYGYAALGEVGVFVFFGLVATCGTTFVQAGEINTESWLSGVGIGFLACAALIANNIRDIEQDRRAGKRTLSVLIGPVASRVLYCVLLLLAFAIVGFFAIFYPFSYLVFFALLIAIPAGLIVATGRTAREFVLALALTSALTLVYGVGLAAAFIL</sequence>
<accession>A0ABN6XL04</accession>
<feature type="region of interest" description="Disordered" evidence="10">
    <location>
        <begin position="1"/>
        <end position="41"/>
    </location>
</feature>
<comment type="subcellular location">
    <subcellularLocation>
        <location evidence="8">Cell membrane</location>
        <topology evidence="8">Multi-pass membrane protein</topology>
    </subcellularLocation>
    <subcellularLocation>
        <location evidence="1">Membrane</location>
        <topology evidence="1">Multi-pass membrane protein</topology>
    </subcellularLocation>
</comment>
<dbReference type="CDD" id="cd13962">
    <property type="entry name" value="PT_UbiA_UBIAD1"/>
    <property type="match status" value="1"/>
</dbReference>
<protein>
    <recommendedName>
        <fullName evidence="8 9">1,4-dihydroxy-2-naphthoate octaprenyltransferase</fullName>
        <shortName evidence="8">DHNA-octaprenyltransferase</shortName>
        <ecNumber evidence="8 9">2.5.1.74</ecNumber>
    </recommendedName>
</protein>
<feature type="transmembrane region" description="Helical" evidence="8">
    <location>
        <begin position="133"/>
        <end position="152"/>
    </location>
</feature>
<dbReference type="Proteomes" id="UP001321498">
    <property type="component" value="Chromosome"/>
</dbReference>
<proteinExistence type="inferred from homology"/>
<reference evidence="12" key="1">
    <citation type="journal article" date="2019" name="Int. J. Syst. Evol. Microbiol.">
        <title>The Global Catalogue of Microorganisms (GCM) 10K type strain sequencing project: providing services to taxonomists for standard genome sequencing and annotation.</title>
        <authorList>
            <consortium name="The Broad Institute Genomics Platform"/>
            <consortium name="The Broad Institute Genome Sequencing Center for Infectious Disease"/>
            <person name="Wu L."/>
            <person name="Ma J."/>
        </authorList>
    </citation>
    <scope>NUCLEOTIDE SEQUENCE [LARGE SCALE GENOMIC DNA]</scope>
    <source>
        <strain evidence="12">NBRC 108725</strain>
    </source>
</reference>
<feature type="transmembrane region" description="Helical" evidence="8">
    <location>
        <begin position="284"/>
        <end position="302"/>
    </location>
</feature>
<evidence type="ECO:0000313" key="11">
    <source>
        <dbReference type="EMBL" id="BDZ45599.1"/>
    </source>
</evidence>
<dbReference type="PIRSF" id="PIRSF005355">
    <property type="entry name" value="UBIAD1"/>
    <property type="match status" value="1"/>
</dbReference>
<dbReference type="RefSeq" id="WP_286278868.1">
    <property type="nucleotide sequence ID" value="NZ_AP027731.1"/>
</dbReference>
<evidence type="ECO:0000256" key="4">
    <source>
        <dbReference type="ARBA" id="ARBA00022679"/>
    </source>
</evidence>
<feature type="transmembrane region" description="Helical" evidence="8">
    <location>
        <begin position="256"/>
        <end position="278"/>
    </location>
</feature>
<comment type="function">
    <text evidence="8">Conversion of 1,4-dihydroxy-2-naphthoate (DHNA) to demethylmenaquinone (DMK).</text>
</comment>
<comment type="similarity">
    <text evidence="8">Belongs to the MenA family. Type 1 subfamily.</text>
</comment>
<dbReference type="PANTHER" id="PTHR13929">
    <property type="entry name" value="1,4-DIHYDROXY-2-NAPHTHOATE OCTAPRENYLTRANSFERASE"/>
    <property type="match status" value="1"/>
</dbReference>
<dbReference type="InterPro" id="IPR004657">
    <property type="entry name" value="MenA"/>
</dbReference>
<evidence type="ECO:0000256" key="1">
    <source>
        <dbReference type="ARBA" id="ARBA00004141"/>
    </source>
</evidence>
<feature type="transmembrane region" description="Helical" evidence="8">
    <location>
        <begin position="215"/>
        <end position="235"/>
    </location>
</feature>
<evidence type="ECO:0000256" key="3">
    <source>
        <dbReference type="ARBA" id="ARBA00022475"/>
    </source>
</evidence>
<keyword evidence="6 8" id="KW-1133">Transmembrane helix</keyword>
<dbReference type="Pfam" id="PF01040">
    <property type="entry name" value="UbiA"/>
    <property type="match status" value="1"/>
</dbReference>
<dbReference type="InterPro" id="IPR000537">
    <property type="entry name" value="UbiA_prenyltransferase"/>
</dbReference>
<dbReference type="PANTHER" id="PTHR13929:SF0">
    <property type="entry name" value="UBIA PRENYLTRANSFERASE DOMAIN-CONTAINING PROTEIN 1"/>
    <property type="match status" value="1"/>
</dbReference>
<keyword evidence="3 8" id="KW-1003">Cell membrane</keyword>
<gene>
    <name evidence="8 11" type="primary">menA</name>
    <name evidence="11" type="ORF">GCM10025866_15080</name>
</gene>
<dbReference type="InterPro" id="IPR044878">
    <property type="entry name" value="UbiA_sf"/>
</dbReference>
<keyword evidence="2 8" id="KW-0474">Menaquinone biosynthesis</keyword>
<evidence type="ECO:0000256" key="8">
    <source>
        <dbReference type="HAMAP-Rule" id="MF_01937"/>
    </source>
</evidence>
<evidence type="ECO:0000256" key="2">
    <source>
        <dbReference type="ARBA" id="ARBA00022428"/>
    </source>
</evidence>
<feature type="transmembrane region" description="Helical" evidence="8">
    <location>
        <begin position="189"/>
        <end position="209"/>
    </location>
</feature>
<evidence type="ECO:0000256" key="6">
    <source>
        <dbReference type="ARBA" id="ARBA00022989"/>
    </source>
</evidence>
<dbReference type="EMBL" id="AP027731">
    <property type="protein sequence ID" value="BDZ45599.1"/>
    <property type="molecule type" value="Genomic_DNA"/>
</dbReference>
<keyword evidence="5 8" id="KW-0812">Transmembrane</keyword>
<comment type="pathway">
    <text evidence="8">Quinol/quinone metabolism; menaquinone biosynthesis; menaquinol from 1,4-dihydroxy-2-naphthoate: step 1/2.</text>
</comment>
<keyword evidence="12" id="KW-1185">Reference proteome</keyword>
<evidence type="ECO:0000256" key="7">
    <source>
        <dbReference type="ARBA" id="ARBA00023136"/>
    </source>
</evidence>
<organism evidence="11 12">
    <name type="scientific">Naasia aerilata</name>
    <dbReference type="NCBI Taxonomy" id="1162966"/>
    <lineage>
        <taxon>Bacteria</taxon>
        <taxon>Bacillati</taxon>
        <taxon>Actinomycetota</taxon>
        <taxon>Actinomycetes</taxon>
        <taxon>Micrococcales</taxon>
        <taxon>Microbacteriaceae</taxon>
        <taxon>Naasia</taxon>
    </lineage>
</organism>
<feature type="transmembrane region" description="Helical" evidence="8">
    <location>
        <begin position="158"/>
        <end position="177"/>
    </location>
</feature>
<evidence type="ECO:0000313" key="12">
    <source>
        <dbReference type="Proteomes" id="UP001321498"/>
    </source>
</evidence>
<evidence type="ECO:0000256" key="10">
    <source>
        <dbReference type="SAM" id="MobiDB-lite"/>
    </source>
</evidence>
<evidence type="ECO:0000256" key="5">
    <source>
        <dbReference type="ARBA" id="ARBA00022692"/>
    </source>
</evidence>
<evidence type="ECO:0000256" key="9">
    <source>
        <dbReference type="NCBIfam" id="TIGR00751"/>
    </source>
</evidence>
<name>A0ABN6XL04_9MICO</name>